<dbReference type="Gene3D" id="2.160.20.10">
    <property type="entry name" value="Single-stranded right-handed beta-helix, Pectin lyase-like"/>
    <property type="match status" value="1"/>
</dbReference>
<evidence type="ECO:0000256" key="1">
    <source>
        <dbReference type="ARBA" id="ARBA00023239"/>
    </source>
</evidence>
<reference evidence="4 5" key="1">
    <citation type="submission" date="2016-11" db="EMBL/GenBank/DDBJ databases">
        <authorList>
            <person name="Jaros S."/>
            <person name="Januszkiewicz K."/>
            <person name="Wedrychowicz H."/>
        </authorList>
    </citation>
    <scope>NUCLEOTIDE SEQUENCE [LARGE SCALE GENOMIC DNA]</scope>
    <source>
        <strain evidence="4 5">DSM 18899</strain>
    </source>
</reference>
<comment type="similarity">
    <text evidence="2">Belongs to the polysaccharide lyase 1 family.</text>
</comment>
<dbReference type="GO" id="GO:0005576">
    <property type="term" value="C:extracellular region"/>
    <property type="evidence" value="ECO:0007669"/>
    <property type="project" value="UniProtKB-SubCell"/>
</dbReference>
<dbReference type="GO" id="GO:0000272">
    <property type="term" value="P:polysaccharide catabolic process"/>
    <property type="evidence" value="ECO:0007669"/>
    <property type="project" value="UniProtKB-KW"/>
</dbReference>
<gene>
    <name evidence="4" type="ORF">SAMN02745887_00394</name>
</gene>
<keyword evidence="2" id="KW-0119">Carbohydrate metabolism</keyword>
<comment type="subcellular location">
    <subcellularLocation>
        <location evidence="2">Secreted</location>
    </subcellularLocation>
</comment>
<dbReference type="SMART" id="SM00656">
    <property type="entry name" value="Amb_all"/>
    <property type="match status" value="1"/>
</dbReference>
<dbReference type="SUPFAM" id="SSF51126">
    <property type="entry name" value="Pectin lyase-like"/>
    <property type="match status" value="1"/>
</dbReference>
<dbReference type="AlphaFoldDB" id="A0A1K2H533"/>
<evidence type="ECO:0000313" key="5">
    <source>
        <dbReference type="Proteomes" id="UP000186513"/>
    </source>
</evidence>
<protein>
    <submittedName>
        <fullName evidence="4">Pectate lyase</fullName>
    </submittedName>
</protein>
<dbReference type="STRING" id="1121279.SAMN02745887_00394"/>
<accession>A0A1K2H533</accession>
<dbReference type="PANTHER" id="PTHR31683">
    <property type="entry name" value="PECTATE LYASE 18-RELATED"/>
    <property type="match status" value="1"/>
</dbReference>
<dbReference type="InterPro" id="IPR002022">
    <property type="entry name" value="Pec_lyase"/>
</dbReference>
<dbReference type="GO" id="GO:0030570">
    <property type="term" value="F:pectate lyase activity"/>
    <property type="evidence" value="ECO:0007669"/>
    <property type="project" value="InterPro"/>
</dbReference>
<dbReference type="Proteomes" id="UP000186513">
    <property type="component" value="Unassembled WGS sequence"/>
</dbReference>
<keyword evidence="2" id="KW-0624">Polysaccharide degradation</keyword>
<proteinExistence type="inferred from homology"/>
<dbReference type="InterPro" id="IPR012334">
    <property type="entry name" value="Pectin_lyas_fold"/>
</dbReference>
<evidence type="ECO:0000259" key="3">
    <source>
        <dbReference type="SMART" id="SM00656"/>
    </source>
</evidence>
<name>A0A1K2H533_9NEIS</name>
<feature type="domain" description="Pectate lyase" evidence="3">
    <location>
        <begin position="25"/>
        <end position="229"/>
    </location>
</feature>
<evidence type="ECO:0000256" key="2">
    <source>
        <dbReference type="RuleBase" id="RU361173"/>
    </source>
</evidence>
<dbReference type="Pfam" id="PF00544">
    <property type="entry name" value="Pectate_lyase_4"/>
    <property type="match status" value="1"/>
</dbReference>
<organism evidence="4 5">
    <name type="scientific">Chitinimonas taiwanensis DSM 18899</name>
    <dbReference type="NCBI Taxonomy" id="1121279"/>
    <lineage>
        <taxon>Bacteria</taxon>
        <taxon>Pseudomonadati</taxon>
        <taxon>Pseudomonadota</taxon>
        <taxon>Betaproteobacteria</taxon>
        <taxon>Neisseriales</taxon>
        <taxon>Chitinibacteraceae</taxon>
        <taxon>Chitinimonas</taxon>
    </lineage>
</organism>
<dbReference type="InterPro" id="IPR045032">
    <property type="entry name" value="PEL"/>
</dbReference>
<dbReference type="InterPro" id="IPR011050">
    <property type="entry name" value="Pectin_lyase_fold/virulence"/>
</dbReference>
<keyword evidence="1 2" id="KW-0456">Lyase</keyword>
<keyword evidence="5" id="KW-1185">Reference proteome</keyword>
<dbReference type="PANTHER" id="PTHR31683:SF18">
    <property type="entry name" value="PECTATE LYASE 21-RELATED"/>
    <property type="match status" value="1"/>
</dbReference>
<evidence type="ECO:0000313" key="4">
    <source>
        <dbReference type="EMBL" id="SFZ71071.1"/>
    </source>
</evidence>
<sequence length="318" mass="34023">MDEYKKAGGTGGLKLTYAGSFDFTTIPDPCTQHKLDAQILEFKGESGKPMKDITLIGADGSAGNFGIHIVGSAENIIIRNMTIGLPPGGGSSDIVGVEGNSAGAPKNIWVDHNTFFSSLKECDGAGDTEFDGMIDFKKGATQVTVSYNYLHDHHKVSLNGYSDSDTLERLITFHHNVFENMGSRVPLQRGGYAHILNNLFSNITTSGVNVRMGGYALVEGNYFENAKNPVTSRDSSALGYWELLNNNVMSPADFSSYGIKWVASDSSPSKNADDWTSTKTFPREKLGYAYNAQSAACVKSGLKSVAGAGKALATLKCA</sequence>
<dbReference type="EMBL" id="FPKR01000001">
    <property type="protein sequence ID" value="SFZ71071.1"/>
    <property type="molecule type" value="Genomic_DNA"/>
</dbReference>
<keyword evidence="2" id="KW-0964">Secreted</keyword>